<keyword evidence="3" id="KW-1133">Transmembrane helix</keyword>
<dbReference type="RefSeq" id="WP_123638303.1">
    <property type="nucleotide sequence ID" value="NZ_RJUK01000001.1"/>
</dbReference>
<protein>
    <recommendedName>
        <fullName evidence="1">diguanylate cyclase</fullName>
        <ecNumber evidence="1">2.7.7.65</ecNumber>
    </recommendedName>
</protein>
<sequence>MLSRFSLALLTLLLTALLAFAWALLLFYTSPSLRPENVDWPRTLRDLSLCLAAFLLFATAAYLPVRRTIVSKLTIGFGLNFVGVWQALINDLVEPHWWPAEAISFLCIPVGLLIAALGLYQLGRAYRMNRLILGSYQQIERDLATVDQLTQLYNRRYFFTTCGPLFEQSQDDGLQPVVIGLRVLNLTELNQRLGLEAGDDILQRVGKAIRRYLRHGQIAARMGGRRFAVFLPDSTEHDADHLARQIVARLEHVLMTDARGEDLLVQVQINYHVGVAREEDTLETLVRRVGTDDTDTVKNPVL</sequence>
<dbReference type="PROSITE" id="PS50887">
    <property type="entry name" value="GGDEF"/>
    <property type="match status" value="1"/>
</dbReference>
<evidence type="ECO:0000256" key="2">
    <source>
        <dbReference type="ARBA" id="ARBA00034247"/>
    </source>
</evidence>
<dbReference type="OrthoDB" id="5703781at2"/>
<comment type="catalytic activity">
    <reaction evidence="2">
        <text>2 GTP = 3',3'-c-di-GMP + 2 diphosphate</text>
        <dbReference type="Rhea" id="RHEA:24898"/>
        <dbReference type="ChEBI" id="CHEBI:33019"/>
        <dbReference type="ChEBI" id="CHEBI:37565"/>
        <dbReference type="ChEBI" id="CHEBI:58805"/>
        <dbReference type="EC" id="2.7.7.65"/>
    </reaction>
</comment>
<dbReference type="PANTHER" id="PTHR45138">
    <property type="entry name" value="REGULATORY COMPONENTS OF SENSORY TRANSDUCTION SYSTEM"/>
    <property type="match status" value="1"/>
</dbReference>
<proteinExistence type="predicted"/>
<feature type="transmembrane region" description="Helical" evidence="3">
    <location>
        <begin position="47"/>
        <end position="65"/>
    </location>
</feature>
<dbReference type="Gene3D" id="3.30.70.270">
    <property type="match status" value="1"/>
</dbReference>
<dbReference type="InterPro" id="IPR029787">
    <property type="entry name" value="Nucleotide_cyclase"/>
</dbReference>
<keyword evidence="3" id="KW-0812">Transmembrane</keyword>
<reference evidence="5 6" key="1">
    <citation type="submission" date="2018-11" db="EMBL/GenBank/DDBJ databases">
        <title>Genomic Encyclopedia of Type Strains, Phase IV (KMG-IV): sequencing the most valuable type-strain genomes for metagenomic binning, comparative biology and taxonomic classification.</title>
        <authorList>
            <person name="Goeker M."/>
        </authorList>
    </citation>
    <scope>NUCLEOTIDE SEQUENCE [LARGE SCALE GENOMIC DNA]</scope>
    <source>
        <strain evidence="5 6">DSM 16974</strain>
    </source>
</reference>
<evidence type="ECO:0000313" key="6">
    <source>
        <dbReference type="Proteomes" id="UP000273643"/>
    </source>
</evidence>
<evidence type="ECO:0000313" key="5">
    <source>
        <dbReference type="EMBL" id="ROQ21289.1"/>
    </source>
</evidence>
<dbReference type="InterPro" id="IPR043128">
    <property type="entry name" value="Rev_trsase/Diguanyl_cyclase"/>
</dbReference>
<accession>A0A3N1NZQ0</accession>
<feature type="transmembrane region" description="Helical" evidence="3">
    <location>
        <begin position="72"/>
        <end position="90"/>
    </location>
</feature>
<dbReference type="InterPro" id="IPR050469">
    <property type="entry name" value="Diguanylate_Cyclase"/>
</dbReference>
<dbReference type="Proteomes" id="UP000273643">
    <property type="component" value="Unassembled WGS sequence"/>
</dbReference>
<evidence type="ECO:0000256" key="3">
    <source>
        <dbReference type="SAM" id="Phobius"/>
    </source>
</evidence>
<dbReference type="CDD" id="cd01949">
    <property type="entry name" value="GGDEF"/>
    <property type="match status" value="1"/>
</dbReference>
<keyword evidence="3" id="KW-0472">Membrane</keyword>
<dbReference type="Pfam" id="PF00990">
    <property type="entry name" value="GGDEF"/>
    <property type="match status" value="1"/>
</dbReference>
<name>A0A3N1NZQ0_9GAMM</name>
<gene>
    <name evidence="5" type="ORF">EDC38_1912</name>
</gene>
<evidence type="ECO:0000256" key="1">
    <source>
        <dbReference type="ARBA" id="ARBA00012528"/>
    </source>
</evidence>
<dbReference type="NCBIfam" id="TIGR00254">
    <property type="entry name" value="GGDEF"/>
    <property type="match status" value="1"/>
</dbReference>
<feature type="transmembrane region" description="Helical" evidence="3">
    <location>
        <begin position="102"/>
        <end position="120"/>
    </location>
</feature>
<keyword evidence="6" id="KW-1185">Reference proteome</keyword>
<comment type="caution">
    <text evidence="5">The sequence shown here is derived from an EMBL/GenBank/DDBJ whole genome shotgun (WGS) entry which is preliminary data.</text>
</comment>
<organism evidence="5 6">
    <name type="scientific">Marinimicrobium koreense</name>
    <dbReference type="NCBI Taxonomy" id="306545"/>
    <lineage>
        <taxon>Bacteria</taxon>
        <taxon>Pseudomonadati</taxon>
        <taxon>Pseudomonadota</taxon>
        <taxon>Gammaproteobacteria</taxon>
        <taxon>Cellvibrionales</taxon>
        <taxon>Cellvibrionaceae</taxon>
        <taxon>Marinimicrobium</taxon>
    </lineage>
</organism>
<dbReference type="PANTHER" id="PTHR45138:SF9">
    <property type="entry name" value="DIGUANYLATE CYCLASE DGCM-RELATED"/>
    <property type="match status" value="1"/>
</dbReference>
<feature type="domain" description="GGDEF" evidence="4">
    <location>
        <begin position="174"/>
        <end position="302"/>
    </location>
</feature>
<dbReference type="SMART" id="SM00267">
    <property type="entry name" value="GGDEF"/>
    <property type="match status" value="1"/>
</dbReference>
<evidence type="ECO:0000259" key="4">
    <source>
        <dbReference type="PROSITE" id="PS50887"/>
    </source>
</evidence>
<dbReference type="AlphaFoldDB" id="A0A3N1NZQ0"/>
<dbReference type="SUPFAM" id="SSF55073">
    <property type="entry name" value="Nucleotide cyclase"/>
    <property type="match status" value="1"/>
</dbReference>
<dbReference type="EMBL" id="RJUK01000001">
    <property type="protein sequence ID" value="ROQ21289.1"/>
    <property type="molecule type" value="Genomic_DNA"/>
</dbReference>
<dbReference type="EC" id="2.7.7.65" evidence="1"/>
<dbReference type="GO" id="GO:0052621">
    <property type="term" value="F:diguanylate cyclase activity"/>
    <property type="evidence" value="ECO:0007669"/>
    <property type="project" value="UniProtKB-EC"/>
</dbReference>
<dbReference type="InterPro" id="IPR000160">
    <property type="entry name" value="GGDEF_dom"/>
</dbReference>